<evidence type="ECO:0000313" key="3">
    <source>
        <dbReference type="EMBL" id="MBB4735027.1"/>
    </source>
</evidence>
<proteinExistence type="predicted"/>
<feature type="region of interest" description="Disordered" evidence="1">
    <location>
        <begin position="876"/>
        <end position="909"/>
    </location>
</feature>
<name>A0A7W7GMW1_9MICC</name>
<dbReference type="Pfam" id="PF04230">
    <property type="entry name" value="PS_pyruv_trans"/>
    <property type="match status" value="1"/>
</dbReference>
<dbReference type="RefSeq" id="WP_184241042.1">
    <property type="nucleotide sequence ID" value="NZ_JACHNA010000001.1"/>
</dbReference>
<gene>
    <name evidence="3" type="ORF">HDA30_000535</name>
</gene>
<feature type="region of interest" description="Disordered" evidence="1">
    <location>
        <begin position="554"/>
        <end position="591"/>
    </location>
</feature>
<dbReference type="PANTHER" id="PTHR36836">
    <property type="entry name" value="COLANIC ACID BIOSYNTHESIS PROTEIN WCAK"/>
    <property type="match status" value="1"/>
</dbReference>
<dbReference type="Proteomes" id="UP000540191">
    <property type="component" value="Unassembled WGS sequence"/>
</dbReference>
<dbReference type="InterPro" id="IPR007345">
    <property type="entry name" value="Polysacch_pyruvyl_Trfase"/>
</dbReference>
<protein>
    <submittedName>
        <fullName evidence="3">Polysaccharide pyruvyl transferase WcaK-like protein</fullName>
    </submittedName>
</protein>
<keyword evidence="4" id="KW-1185">Reference proteome</keyword>
<dbReference type="PANTHER" id="PTHR36836:SF1">
    <property type="entry name" value="COLANIC ACID BIOSYNTHESIS PROTEIN WCAK"/>
    <property type="match status" value="1"/>
</dbReference>
<evidence type="ECO:0000313" key="4">
    <source>
        <dbReference type="Proteomes" id="UP000540191"/>
    </source>
</evidence>
<feature type="domain" description="Polysaccharide pyruvyl transferase" evidence="2">
    <location>
        <begin position="920"/>
        <end position="1230"/>
    </location>
</feature>
<dbReference type="EMBL" id="JACHNA010000001">
    <property type="protein sequence ID" value="MBB4735027.1"/>
    <property type="molecule type" value="Genomic_DNA"/>
</dbReference>
<feature type="region of interest" description="Disordered" evidence="1">
    <location>
        <begin position="1093"/>
        <end position="1115"/>
    </location>
</feature>
<evidence type="ECO:0000259" key="2">
    <source>
        <dbReference type="Pfam" id="PF04230"/>
    </source>
</evidence>
<dbReference type="GO" id="GO:0016740">
    <property type="term" value="F:transferase activity"/>
    <property type="evidence" value="ECO:0007669"/>
    <property type="project" value="UniProtKB-KW"/>
</dbReference>
<evidence type="ECO:0000256" key="1">
    <source>
        <dbReference type="SAM" id="MobiDB-lite"/>
    </source>
</evidence>
<comment type="caution">
    <text evidence="3">The sequence shown here is derived from an EMBL/GenBank/DDBJ whole genome shotgun (WGS) entry which is preliminary data.</text>
</comment>
<organism evidence="3 4">
    <name type="scientific">Micrococcus cohnii</name>
    <dbReference type="NCBI Taxonomy" id="993416"/>
    <lineage>
        <taxon>Bacteria</taxon>
        <taxon>Bacillati</taxon>
        <taxon>Actinomycetota</taxon>
        <taxon>Actinomycetes</taxon>
        <taxon>Micrococcales</taxon>
        <taxon>Micrococcaceae</taxon>
        <taxon>Micrococcus</taxon>
    </lineage>
</organism>
<reference evidence="3 4" key="1">
    <citation type="submission" date="2020-08" db="EMBL/GenBank/DDBJ databases">
        <title>Sequencing the genomes of 1000 actinobacteria strains.</title>
        <authorList>
            <person name="Klenk H.-P."/>
        </authorList>
    </citation>
    <scope>NUCLEOTIDE SEQUENCE [LARGE SCALE GENOMIC DNA]</scope>
    <source>
        <strain evidence="3 4">DSM 23974</strain>
    </source>
</reference>
<sequence length="1315" mass="139275">MRIVFFDAIQEAHVTASLERAFIAAGHEVYATGRFGRGVDVADPQRVFRVAGPHLERIRAFRPDWILVFRPASAPPPVLAALRATGGQLATWLSDDPVLYGLSYRSAPEDYDLVLHCGDARVLAFYEEQVGRPTGVNLPFWTDHIAFPHVYGRQPAEATVMFLGNLAGPVRRRRYAQLAAMRHDVRVYGSVEEDPAGLSAGFLDTDAEVVAAGARARLALNIPQFFADHRGSPTWFDGLDALGRFELPSRVVQYAAMGLPIVSISPGAEPIASFPELPVCDSVADADDWIARALAEGTLDELSAGVSRRFDAHFSAAARVMAFEALAAGEEDWRRMDASERALWFTRFDATPTTGPDHGDAPTCGAVAASAALTATVCAAEPADRPVTAEPGTMHGVAVVHARQPSRFSGLDVMLRQLHADGAEPALWGPEAVDEIADPATGAWSWLIDPRRAVPALRQAGADVLVLAEGVGVDVAAARALRQAGIATLLLLRDEPLTRAQAQAVDLVVCVGPGIVRRSGLLHSLGDAVHVPALVEREFLDLVRRTSPLSRPAVVGVAPTDDQAPDLRAWAPSPRVDGEGGAESEAPAERLDPATLREADLAQLCAALRRRRVLLEPVTIRGHRVHSALTGHALCAADRVLTPRWQDVDRPDVFAPRLLRAGTAAEARARLNGGGQDTDAGPGRARSDRELFCSASDAGALLPAWFETARCRARARHDRAPLGQAPVRIAVVHGGRHPHADEDRAVVDALHALGHRVLEVNVARHDDVVHEVPGARGIALKVDLAPLERLVQRARPQVVLFAGRRLRPTPECARGLERDGLVRAALVRDPSAAVPNASLGVDAAVCLTDAAGPADLRDRLTAFLATALSTAARPVPNLSVAEPAETRPGAPEQAGPGAQSPEADSPGRTVLISGYYGAGNIGDELLLRTLLERLERTREDVVPVVAAVDPAAVEREHGVQAFARADLREAEAWAARSSGVLLGPGGHWHDYSIARAGGLAGTFTGTRYSPAHLAQLPLMVRAHGGRVVVHGMGVGPLTDPAARAAVHLTGMQADLVSVRDDASRRLLEPMSQAWPATVTVAPDVVHALQLPDLHASGSHPGAPDGQDGAVPTGPDAPGWIAVNLRPWDAPSAGLDPRGPRACLGPVVDVARQCGLGLWFVAMQPTDEDEYEALVETAAGRVPVALLPADAPHGHLLHVLGGAAALVAMRLHASLLRHCLGGPAVGLSYDPKVSAHYAQLGRAEFCLPLDRAASDVGETLRAALRESPVHGGPGLPAPTRRAIEHARTGARAALDAALAVLCSGPAHVLDPSWRRR</sequence>
<keyword evidence="3" id="KW-0808">Transferase</keyword>
<accession>A0A7W7GMW1</accession>